<evidence type="ECO:0000256" key="1">
    <source>
        <dbReference type="SAM" id="Phobius"/>
    </source>
</evidence>
<accession>A0A433RVV6</accession>
<sequence length="87" mass="10049">MKDKRYRIANREALIGVALVVVNFALWYGFAYGMGGGDPKDYTYIMGFPTWFFYSCMVTTVLMIVVIAVLLKFVFKEVELEDKEEDN</sequence>
<comment type="caution">
    <text evidence="2">The sequence shown here is derived from an EMBL/GenBank/DDBJ whole genome shotgun (WGS) entry which is preliminary data.</text>
</comment>
<keyword evidence="3" id="KW-1185">Reference proteome</keyword>
<keyword evidence="1" id="KW-0812">Transmembrane</keyword>
<dbReference type="OrthoDB" id="1752893at2"/>
<organism evidence="2 3">
    <name type="scientific">Candidatus Kurthia intestinigallinarum</name>
    <dbReference type="NCBI Taxonomy" id="1562256"/>
    <lineage>
        <taxon>Bacteria</taxon>
        <taxon>Bacillati</taxon>
        <taxon>Bacillota</taxon>
        <taxon>Bacilli</taxon>
        <taxon>Bacillales</taxon>
        <taxon>Caryophanaceae</taxon>
        <taxon>Kurthia</taxon>
    </lineage>
</organism>
<feature type="transmembrane region" description="Helical" evidence="1">
    <location>
        <begin position="51"/>
        <end position="75"/>
    </location>
</feature>
<dbReference type="AlphaFoldDB" id="A0A433RVV6"/>
<dbReference type="PANTHER" id="PTHR39174:SF1">
    <property type="entry name" value="INNER MEMBRANE PROTEIN"/>
    <property type="match status" value="1"/>
</dbReference>
<dbReference type="InterPro" id="IPR010398">
    <property type="entry name" value="DUF997"/>
</dbReference>
<dbReference type="RefSeq" id="WP_126989976.1">
    <property type="nucleotide sequence ID" value="NZ_JTFC01000025.1"/>
</dbReference>
<dbReference type="Proteomes" id="UP000288623">
    <property type="component" value="Unassembled WGS sequence"/>
</dbReference>
<reference evidence="2 3" key="1">
    <citation type="submission" date="2014-11" db="EMBL/GenBank/DDBJ databases">
        <title>Genome sequence and analysis of novel Kurthia sp.</title>
        <authorList>
            <person name="Lawson J.N."/>
            <person name="Gonzalez J.E."/>
            <person name="Rinauldi L."/>
            <person name="Xuan Z."/>
            <person name="Firman A."/>
            <person name="Shaddox L."/>
            <person name="Trudeau A."/>
            <person name="Shah S."/>
            <person name="Reiman D."/>
        </authorList>
    </citation>
    <scope>NUCLEOTIDE SEQUENCE [LARGE SCALE GENOMIC DNA]</scope>
    <source>
        <strain evidence="2 3">3B1D</strain>
    </source>
</reference>
<dbReference type="PANTHER" id="PTHR39174">
    <property type="entry name" value="INNER MEMBRANE PROTEIN-RELATED"/>
    <property type="match status" value="1"/>
</dbReference>
<dbReference type="Pfam" id="PF06196">
    <property type="entry name" value="DUF997"/>
    <property type="match status" value="1"/>
</dbReference>
<proteinExistence type="predicted"/>
<keyword evidence="1" id="KW-1133">Transmembrane helix</keyword>
<evidence type="ECO:0000313" key="2">
    <source>
        <dbReference type="EMBL" id="RUS57422.1"/>
    </source>
</evidence>
<name>A0A433RVV6_9BACL</name>
<dbReference type="EMBL" id="JTFC01000025">
    <property type="protein sequence ID" value="RUS57422.1"/>
    <property type="molecule type" value="Genomic_DNA"/>
</dbReference>
<evidence type="ECO:0000313" key="3">
    <source>
        <dbReference type="Proteomes" id="UP000288623"/>
    </source>
</evidence>
<gene>
    <name evidence="2" type="ORF">QI30_05725</name>
</gene>
<feature type="transmembrane region" description="Helical" evidence="1">
    <location>
        <begin position="12"/>
        <end position="31"/>
    </location>
</feature>
<protein>
    <submittedName>
        <fullName evidence="2">Sodium:pantothenate symporter</fullName>
    </submittedName>
</protein>
<keyword evidence="1" id="KW-0472">Membrane</keyword>